<feature type="region of interest" description="Disordered" evidence="8">
    <location>
        <begin position="60"/>
        <end position="88"/>
    </location>
</feature>
<dbReference type="EMBL" id="JAUYVI010000002">
    <property type="protein sequence ID" value="MDQ7247306.1"/>
    <property type="molecule type" value="Genomic_DNA"/>
</dbReference>
<dbReference type="Proteomes" id="UP001230156">
    <property type="component" value="Unassembled WGS sequence"/>
</dbReference>
<comment type="caution">
    <text evidence="9">The sequence shown here is derived from an EMBL/GenBank/DDBJ whole genome shotgun (WGS) entry which is preliminary data.</text>
</comment>
<evidence type="ECO:0000256" key="5">
    <source>
        <dbReference type="ARBA" id="ARBA00024934"/>
    </source>
</evidence>
<evidence type="ECO:0000313" key="9">
    <source>
        <dbReference type="EMBL" id="MDQ7247306.1"/>
    </source>
</evidence>
<evidence type="ECO:0000256" key="8">
    <source>
        <dbReference type="SAM" id="MobiDB-lite"/>
    </source>
</evidence>
<accession>A0ABU0YHV9</accession>
<dbReference type="RefSeq" id="WP_379954706.1">
    <property type="nucleotide sequence ID" value="NZ_JAUYVI010000002.1"/>
</dbReference>
<dbReference type="InterPro" id="IPR019776">
    <property type="entry name" value="Flagellar_basal_body_rod_CS"/>
</dbReference>
<keyword evidence="9" id="KW-0969">Cilium</keyword>
<comment type="subcellular location">
    <subcellularLocation>
        <location evidence="1 7">Bacterial flagellum basal body</location>
    </subcellularLocation>
</comment>
<comment type="subunit">
    <text evidence="6">The basal body constitutes a major portion of the flagellar organelle and consists of a number of rings mounted on a central rod. In Gram-negative bacteria, at least four rings, L, P, S and M are present, whereas Gram-positive bacteria lack the L and P rings. The rod consists of about 26 subunits of FlgG in the distal portion, and FlgB, FlgC and FlgF build up the proximal portion of the rod with about 6 subunits each. Rod assembly occurs by export via the flagellum-specific pathway of its constituent proteins and by their incorporation into the rod structure in the probable order of FlgB, FlgC, FlgF and FlgG. Another protein, FliE, also assembles onto the stable rod structure.</text>
</comment>
<proteinExistence type="inferred from homology"/>
<feature type="compositionally biased region" description="Basic and acidic residues" evidence="8">
    <location>
        <begin position="78"/>
        <end position="87"/>
    </location>
</feature>
<dbReference type="PIRSF" id="PIRSF002889">
    <property type="entry name" value="Rod_FlgB"/>
    <property type="match status" value="1"/>
</dbReference>
<evidence type="ECO:0000256" key="3">
    <source>
        <dbReference type="ARBA" id="ARBA00014376"/>
    </source>
</evidence>
<name>A0ABU0YHV9_9PROT</name>
<gene>
    <name evidence="9" type="ORF">Q8A70_06495</name>
</gene>
<protein>
    <recommendedName>
        <fullName evidence="3 7">Flagellar basal body rod protein FlgB</fullName>
    </recommendedName>
</protein>
<evidence type="ECO:0000256" key="2">
    <source>
        <dbReference type="ARBA" id="ARBA00009677"/>
    </source>
</evidence>
<keyword evidence="4 7" id="KW-0975">Bacterial flagellum</keyword>
<evidence type="ECO:0000256" key="7">
    <source>
        <dbReference type="PIRNR" id="PIRNR002889"/>
    </source>
</evidence>
<reference evidence="10" key="1">
    <citation type="submission" date="2023-08" db="EMBL/GenBank/DDBJ databases">
        <title>Rhodospirillaceae gen. nov., a novel taxon isolated from the Yangtze River Yuezi River estuary sludge.</title>
        <authorList>
            <person name="Ruan L."/>
        </authorList>
    </citation>
    <scope>NUCLEOTIDE SEQUENCE [LARGE SCALE GENOMIC DNA]</scope>
    <source>
        <strain evidence="10">R-7</strain>
    </source>
</reference>
<evidence type="ECO:0000256" key="6">
    <source>
        <dbReference type="ARBA" id="ARBA00026072"/>
    </source>
</evidence>
<evidence type="ECO:0000313" key="10">
    <source>
        <dbReference type="Proteomes" id="UP001230156"/>
    </source>
</evidence>
<comment type="function">
    <text evidence="5 7">Structural component of flagellum, the bacterial motility apparatus. Part of the rod structure of flagellar basal body.</text>
</comment>
<evidence type="ECO:0000256" key="4">
    <source>
        <dbReference type="ARBA" id="ARBA00023143"/>
    </source>
</evidence>
<dbReference type="PROSITE" id="PS00588">
    <property type="entry name" value="FLAGELLA_BB_ROD"/>
    <property type="match status" value="1"/>
</dbReference>
<keyword evidence="9" id="KW-0282">Flagellum</keyword>
<keyword evidence="9" id="KW-0966">Cell projection</keyword>
<sequence>MDLFNIPLFHRLTERMNWLGAREKVIATNIANSDTPQYQPKDVVPLDFGDHLKKLAAVEPERTNPKHMVGTIPPADPVDSKKQKKTYETAPAGNSVVIEEQMMKLSQTQADYSQIVNLYRKHVDMLKTAIGRGA</sequence>
<comment type="similarity">
    <text evidence="2 7">Belongs to the flagella basal body rod proteins family.</text>
</comment>
<dbReference type="InterPro" id="IPR006300">
    <property type="entry name" value="FlgB"/>
</dbReference>
<organism evidence="9 10">
    <name type="scientific">Dongia sedimenti</name>
    <dbReference type="NCBI Taxonomy" id="3064282"/>
    <lineage>
        <taxon>Bacteria</taxon>
        <taxon>Pseudomonadati</taxon>
        <taxon>Pseudomonadota</taxon>
        <taxon>Alphaproteobacteria</taxon>
        <taxon>Rhodospirillales</taxon>
        <taxon>Dongiaceae</taxon>
        <taxon>Dongia</taxon>
    </lineage>
</organism>
<evidence type="ECO:0000256" key="1">
    <source>
        <dbReference type="ARBA" id="ARBA00004117"/>
    </source>
</evidence>
<keyword evidence="10" id="KW-1185">Reference proteome</keyword>